<keyword evidence="3" id="KW-1185">Reference proteome</keyword>
<reference evidence="2" key="1">
    <citation type="submission" date="2025-08" db="UniProtKB">
        <authorList>
            <consortium name="Ensembl"/>
        </authorList>
    </citation>
    <scope>IDENTIFICATION</scope>
</reference>
<evidence type="ECO:0000313" key="3">
    <source>
        <dbReference type="Proteomes" id="UP000233080"/>
    </source>
</evidence>
<sequence length="120" mass="13318">MDRSGFGDISSPVIREAEVTRTARKQSAQKRVLIQASQDENFSNTTPRNQVIPRTPSSFRQPFTPTSRSLLRQPDISCILGTGGRSPRLTQSSGFFGNLSMVYHPGEHGETQSLLKIQKN</sequence>
<evidence type="ECO:0000313" key="2">
    <source>
        <dbReference type="Ensembl" id="ENSCANP00000030428.1"/>
    </source>
</evidence>
<proteinExistence type="predicted"/>
<protein>
    <submittedName>
        <fullName evidence="2">Uncharacterized protein</fullName>
    </submittedName>
</protein>
<dbReference type="AlphaFoldDB" id="A0A2K5JNJ7"/>
<name>A0A2K5JNJ7_COLAP</name>
<reference evidence="2" key="2">
    <citation type="submission" date="2025-09" db="UniProtKB">
        <authorList>
            <consortium name="Ensembl"/>
        </authorList>
    </citation>
    <scope>IDENTIFICATION</scope>
</reference>
<dbReference type="Proteomes" id="UP000233080">
    <property type="component" value="Unassembled WGS sequence"/>
</dbReference>
<accession>A0A2K5JNJ7</accession>
<feature type="region of interest" description="Disordered" evidence="1">
    <location>
        <begin position="17"/>
        <end position="68"/>
    </location>
</feature>
<feature type="compositionally biased region" description="Polar residues" evidence="1">
    <location>
        <begin position="55"/>
        <end position="68"/>
    </location>
</feature>
<evidence type="ECO:0000256" key="1">
    <source>
        <dbReference type="SAM" id="MobiDB-lite"/>
    </source>
</evidence>
<dbReference type="Ensembl" id="ENSCANT00000053634.1">
    <property type="protein sequence ID" value="ENSCANP00000030428.1"/>
    <property type="gene ID" value="ENSCANG00000038847.1"/>
</dbReference>
<feature type="compositionally biased region" description="Polar residues" evidence="1">
    <location>
        <begin position="35"/>
        <end position="49"/>
    </location>
</feature>
<organism evidence="2 3">
    <name type="scientific">Colobus angolensis palliatus</name>
    <name type="common">Peters' Angolan colobus</name>
    <dbReference type="NCBI Taxonomy" id="336983"/>
    <lineage>
        <taxon>Eukaryota</taxon>
        <taxon>Metazoa</taxon>
        <taxon>Chordata</taxon>
        <taxon>Craniata</taxon>
        <taxon>Vertebrata</taxon>
        <taxon>Euteleostomi</taxon>
        <taxon>Mammalia</taxon>
        <taxon>Eutheria</taxon>
        <taxon>Euarchontoglires</taxon>
        <taxon>Primates</taxon>
        <taxon>Haplorrhini</taxon>
        <taxon>Catarrhini</taxon>
        <taxon>Cercopithecidae</taxon>
        <taxon>Colobinae</taxon>
        <taxon>Colobus</taxon>
    </lineage>
</organism>